<name>A0ABV1BB49_9FIRM</name>
<dbReference type="EMBL" id="JBBMEK010000238">
    <property type="protein sequence ID" value="MEQ2366284.1"/>
    <property type="molecule type" value="Genomic_DNA"/>
</dbReference>
<organism evidence="1 2">
    <name type="scientific">Coprococcus intestinihominis</name>
    <dbReference type="NCBI Taxonomy" id="3133154"/>
    <lineage>
        <taxon>Bacteria</taxon>
        <taxon>Bacillati</taxon>
        <taxon>Bacillota</taxon>
        <taxon>Clostridia</taxon>
        <taxon>Lachnospirales</taxon>
        <taxon>Lachnospiraceae</taxon>
        <taxon>Coprococcus</taxon>
    </lineage>
</organism>
<comment type="caution">
    <text evidence="1">The sequence shown here is derived from an EMBL/GenBank/DDBJ whole genome shotgun (WGS) entry which is preliminary data.</text>
</comment>
<reference evidence="1 2" key="1">
    <citation type="submission" date="2024-03" db="EMBL/GenBank/DDBJ databases">
        <title>Human intestinal bacterial collection.</title>
        <authorList>
            <person name="Pauvert C."/>
            <person name="Hitch T.C.A."/>
            <person name="Clavel T."/>
        </authorList>
    </citation>
    <scope>NUCLEOTIDE SEQUENCE [LARGE SCALE GENOMIC DNA]</scope>
    <source>
        <strain evidence="1 2">CLA-AA-H190</strain>
    </source>
</reference>
<protein>
    <submittedName>
        <fullName evidence="1">Uncharacterized protein</fullName>
    </submittedName>
</protein>
<dbReference type="Proteomes" id="UP001469749">
    <property type="component" value="Unassembled WGS sequence"/>
</dbReference>
<accession>A0ABV1BB49</accession>
<evidence type="ECO:0000313" key="2">
    <source>
        <dbReference type="Proteomes" id="UP001469749"/>
    </source>
</evidence>
<evidence type="ECO:0000313" key="1">
    <source>
        <dbReference type="EMBL" id="MEQ2366284.1"/>
    </source>
</evidence>
<proteinExistence type="predicted"/>
<sequence>MMWLIRYICEKVGIADSQESWRSYDRMNKKIIERLDKTQL</sequence>
<gene>
    <name evidence="1" type="ORF">WMO25_14540</name>
</gene>
<keyword evidence="2" id="KW-1185">Reference proteome</keyword>